<feature type="domain" description="PKD" evidence="2">
    <location>
        <begin position="704"/>
        <end position="771"/>
    </location>
</feature>
<dbReference type="Proteomes" id="UP000186917">
    <property type="component" value="Unassembled WGS sequence"/>
</dbReference>
<feature type="signal peptide" evidence="1">
    <location>
        <begin position="1"/>
        <end position="22"/>
    </location>
</feature>
<organism evidence="3 4">
    <name type="scientific">Filimonas lacunae</name>
    <dbReference type="NCBI Taxonomy" id="477680"/>
    <lineage>
        <taxon>Bacteria</taxon>
        <taxon>Pseudomonadati</taxon>
        <taxon>Bacteroidota</taxon>
        <taxon>Chitinophagia</taxon>
        <taxon>Chitinophagales</taxon>
        <taxon>Chitinophagaceae</taxon>
        <taxon>Filimonas</taxon>
    </lineage>
</organism>
<evidence type="ECO:0000313" key="3">
    <source>
        <dbReference type="EMBL" id="SIS58885.1"/>
    </source>
</evidence>
<dbReference type="InterPro" id="IPR026341">
    <property type="entry name" value="T9SS_type_B"/>
</dbReference>
<dbReference type="InterPro" id="IPR035234">
    <property type="entry name" value="IgGFc-bd_N"/>
</dbReference>
<feature type="domain" description="PKD" evidence="2">
    <location>
        <begin position="991"/>
        <end position="1035"/>
    </location>
</feature>
<protein>
    <submittedName>
        <fullName evidence="3">Gliding motility-associated C-terminal domain-containing protein</fullName>
    </submittedName>
</protein>
<dbReference type="Pfam" id="PF13585">
    <property type="entry name" value="CHU_C"/>
    <property type="match status" value="1"/>
</dbReference>
<name>A0A1N7KBA9_9BACT</name>
<dbReference type="SMART" id="SM00089">
    <property type="entry name" value="PKD"/>
    <property type="match status" value="6"/>
</dbReference>
<gene>
    <name evidence="3" type="ORF">SAMN05421788_10192</name>
</gene>
<feature type="domain" description="PKD" evidence="2">
    <location>
        <begin position="1080"/>
        <end position="1128"/>
    </location>
</feature>
<feature type="domain" description="PKD" evidence="2">
    <location>
        <begin position="1139"/>
        <end position="1225"/>
    </location>
</feature>
<feature type="domain" description="PKD" evidence="2">
    <location>
        <begin position="809"/>
        <end position="869"/>
    </location>
</feature>
<dbReference type="InterPro" id="IPR035986">
    <property type="entry name" value="PKD_dom_sf"/>
</dbReference>
<proteinExistence type="predicted"/>
<dbReference type="SUPFAM" id="SSF49299">
    <property type="entry name" value="PKD domain"/>
    <property type="match status" value="6"/>
</dbReference>
<evidence type="ECO:0000313" key="4">
    <source>
        <dbReference type="Proteomes" id="UP000186917"/>
    </source>
</evidence>
<dbReference type="EMBL" id="FTOR01000001">
    <property type="protein sequence ID" value="SIS58885.1"/>
    <property type="molecule type" value="Genomic_DNA"/>
</dbReference>
<dbReference type="PROSITE" id="PS51257">
    <property type="entry name" value="PROKAR_LIPOPROTEIN"/>
    <property type="match status" value="1"/>
</dbReference>
<dbReference type="InterPro" id="IPR000601">
    <property type="entry name" value="PKD_dom"/>
</dbReference>
<dbReference type="RefSeq" id="WP_076374605.1">
    <property type="nucleotide sequence ID" value="NZ_AP017422.1"/>
</dbReference>
<dbReference type="CDD" id="cd00146">
    <property type="entry name" value="PKD"/>
    <property type="match status" value="4"/>
</dbReference>
<dbReference type="PANTHER" id="PTHR46534">
    <property type="entry name" value="IGGFC_BINDING DOMAIN-CONTAINING PROTEIN"/>
    <property type="match status" value="1"/>
</dbReference>
<dbReference type="InterPro" id="IPR013783">
    <property type="entry name" value="Ig-like_fold"/>
</dbReference>
<evidence type="ECO:0000259" key="2">
    <source>
        <dbReference type="PROSITE" id="PS50093"/>
    </source>
</evidence>
<dbReference type="Pfam" id="PF17517">
    <property type="entry name" value="IgGFc_binding"/>
    <property type="match status" value="1"/>
</dbReference>
<sequence>MKFERSILCLIFWLSSCAWLHAQEPTNRGTEFWTGYGHHYFMDKIPDPLDPNLRNTQSLFLYFSAGDEAAEVTVSINNTTWTKTYSVAAHTVIVSDEMPKYNDATMIDARLFRDELSGGSEGLYTDRGIHITSTKPIVAYAHVIATGASGASMLMPVNTWGYSYYSLNTNQSGGTSSWAYVIASHDNTKVEITPSIKTYAGKAAGTPFYVTLQKGEVYQMLSEKGVSDGSGGGGYEMSGTKFLSVDNGAGQCYPIGVFSGCSSTQGKTTCNYGYQEPDMQQVFPTHAWGKRYLTAPTSRDDKVNFLTLNSYKVLVKDVNTVVKRNGVVLTGLKNNYYYFESTTADVVEADKPIMVAQYLLGGRAGCPGASLNSDPDMIYLSPIDQGINNIGFFRNNRNAIVVNYLTLIVTNKGTGLSSLRIDGQPVSSFSAAEYYSYPHPQMPDFTVVVKRWGGLWPYPADPPGQCVVTSDSAFTAITYGLGSGESYAYNAGTHIYNLDARSSIHNNLSATNEPNAFTCVDAPVSIFALVAYKPTSITWKLSALAGSLSPAVDVTDSAPVSTETVELNGALYYKYTLPGTYQFNSADTFYLPAEFTSPEIEKCDHKEELLLRIIVKPKPKNDYTFSRNTNCTLDTVHFSGTDKAPEGYTFYQWNWLFPDAATATGKDTVHLLAAGADQPVKLRSVTTEGCVADTVKKIVVYAPPQAAFVANEPVICAKGTYTFTGTATYEGTGSLQWYWIMGNGNTQTSATNITQPETYNTGGNYTVKLVVKAGSLCASDTISKVVKVYSAPTVSISYPEGCLPKDGMVTFANNSTVADGQTITSHQWNFGDANATAANPNTATVASPSHVYVQYGNYNVTYKATSTNGCVTDTVIKAVFNPAPQFTYDVLTAVCEKAAAVSVAKALVTNGVPGTGIYKGPGTSTTGVFTPSQAGAGVHTIWYVYTTDLGCVDSAKQTIEVYAAPVADFTFVNNVCAGGPTKFTPTATVATGNTITQWSWNFGDKNTSNKTTGTAFDYTYATYGTYRVILTATSNHNCASVPDTQSVVVQPLPVADFTVPDTICMPGGAAVFTNKSSVPGNGSLAYNWNFGDGTSTSATVSPSHIYATSGSYTVTLTATTAAGCVNTAAKVADKFSDKPVAIFTVVPAEICQDGQVKFTDASTAAGSTVSKWGWTFSDGTTASIASPVKVYKQAGTATATLVVKNAKGCASLPLTKSVVVHAKPVIDAGVSFMVKEGTQVQFDAYANSSAYQLQWYPATGLSNANILKPYLTVTQDVTYTLTATGEFNCTTTDTLTVKILRDIAPPNVFTPNGDGIHDVWEIPYLSSYTNGVIDVFNRYGQSVFHSIGYAKPWDGRMNGQDVPTGTYYYIIKLGTGLPTLSGSVTIIR</sequence>
<dbReference type="STRING" id="477680.SAMN05421788_10192"/>
<dbReference type="OrthoDB" id="7794186at2"/>
<dbReference type="Pfam" id="PF18911">
    <property type="entry name" value="PKD_4"/>
    <property type="match status" value="5"/>
</dbReference>
<feature type="chain" id="PRO_5009943096" evidence="1">
    <location>
        <begin position="23"/>
        <end position="1388"/>
    </location>
</feature>
<dbReference type="InterPro" id="IPR022409">
    <property type="entry name" value="PKD/Chitinase_dom"/>
</dbReference>
<keyword evidence="1" id="KW-0732">Signal</keyword>
<dbReference type="PANTHER" id="PTHR46534:SF1">
    <property type="entry name" value="IGGFC-BINDING PROTEIN N-TERMINAL DOMAIN-CONTAINING PROTEIN"/>
    <property type="match status" value="1"/>
</dbReference>
<dbReference type="PROSITE" id="PS50093">
    <property type="entry name" value="PKD"/>
    <property type="match status" value="5"/>
</dbReference>
<evidence type="ECO:0000256" key="1">
    <source>
        <dbReference type="SAM" id="SignalP"/>
    </source>
</evidence>
<accession>A0A1N7KBA9</accession>
<dbReference type="Gene3D" id="2.60.40.10">
    <property type="entry name" value="Immunoglobulins"/>
    <property type="match status" value="6"/>
</dbReference>
<dbReference type="NCBIfam" id="TIGR04131">
    <property type="entry name" value="Bac_Flav_CTERM"/>
    <property type="match status" value="1"/>
</dbReference>
<keyword evidence="4" id="KW-1185">Reference proteome</keyword>
<reference evidence="4" key="1">
    <citation type="submission" date="2017-01" db="EMBL/GenBank/DDBJ databases">
        <authorList>
            <person name="Varghese N."/>
            <person name="Submissions S."/>
        </authorList>
    </citation>
    <scope>NUCLEOTIDE SEQUENCE [LARGE SCALE GENOMIC DNA]</scope>
    <source>
        <strain evidence="4">DSM 21054</strain>
    </source>
</reference>